<dbReference type="InterPro" id="IPR013103">
    <property type="entry name" value="RVT_2"/>
</dbReference>
<feature type="domain" description="CCHC-type" evidence="6">
    <location>
        <begin position="80"/>
        <end position="96"/>
    </location>
</feature>
<dbReference type="Gene3D" id="3.30.420.10">
    <property type="entry name" value="Ribonuclease H-like superfamily/Ribonuclease H"/>
    <property type="match status" value="1"/>
</dbReference>
<reference evidence="8 9" key="1">
    <citation type="submission" date="2018-08" db="EMBL/GenBank/DDBJ databases">
        <title>Genomic investigation of the strawberry pathogen Phytophthora fragariae indicates pathogenicity is determined by transcriptional variation in three key races.</title>
        <authorList>
            <person name="Adams T.M."/>
            <person name="Armitage A.D."/>
            <person name="Sobczyk M.K."/>
            <person name="Bates H.J."/>
            <person name="Dunwell J.M."/>
            <person name="Nellist C.F."/>
            <person name="Harrison R.J."/>
        </authorList>
    </citation>
    <scope>NUCLEOTIDE SEQUENCE [LARGE SCALE GENOMIC DNA]</scope>
    <source>
        <strain evidence="8 9">SCRP333</strain>
    </source>
</reference>
<sequence length="1229" mass="137740">MVTLIPGSSYSVDDVRDLILVAASQLKEESYEFSGGRVENGGNCTDGGDANAGKAGKKKIPKSKQHQQQPDSSEGNANVKCLLCKQKGHIKKYCPELNGKKEESGAEVSKSISRRDDLSKPVSHQPQPAGKTDSVQREEKGSSDHREVMSSEDGGESKQVVDVAEYNPRRWVYDTGASTHIVGSKQYFVAYHEFDNAMGDIQGFAKGGQSQVLGVGVVELAIDVGDGSLTTIFLEEALFVPDANWNLYSVGLAMKQGFVERKNSRTGECKVYRNGGLVLRSKLAPNNVWDFEAHNAWIEDPPRQLVEYGQMANFTNVDGVATIRTWHARLGHTCAQHLKQMMDKELVCGMLLKGRELPKCGTCELTKQKRKKRSKRFDREFEEPNETIFMDLMDPGKKNHTAYAQTLVIVDGYSRWMTVYMLTDKAQASGYFQQYVTWAEQQLGRSVKRVVSDTGGEFLNTPTKDWCAEQGISLVPVAPDGSSVNYAERAIQILRNTQKAMLSHSGFPQRFWPDALRNAAYVRNRVLCKGTTRTPFELFFGKKPDLHRIRTFRGLGYAHIPKHLRKKMANTSEAGFLLGYLEKCMGCKVYFPQYRVSRVVYTVKGGDSEDDESDNDQSSAEEAEIQSNSSTDDGGETCSEKDPSEEGSADESEENSDNDDVTEGDEGEGQIVHEPSLMQPRVLIRPMEDGDGNEPLDGGEDEESHDEVESNDSHDTGTGVESDQNEDAGEEDDLGNESEHGVVSSVGDDAASETVEETESAEPFNDQSDEEDANADAPRDYDDFVVEIDLHGAVQESVDESQQGMDIETYGLKDDDVEETIEQTRALVDRVRSFSEQPKRREKRGRGSIVGRREDKRQRYEPRERKRPKYLEDYILNSTLHPDPIGQRRLKASEVKIPKTVRQAIRSPQCNEWVAAMETQMQALIDKGVLTQIDGLPGGANLLETKWVFGPKVDEDGYIVRFRARIVAKGFKQKPGLDFKGTFSPVARLSSFRLFMALARLLGWKIWQGDANNAYLNAKLKIKQYIGGIEGFGDNMYRVDQALYGLRQSGREWNEELNGWMKKYRFTQCKTEPCLYFYSKGGAMAFVLIYVDGVIITTNSEEVKCDFFAALNKEYGFKDLGLLTNYLGIRVRQTDTETVLDQEQYAREILERIDLVEEQSNKSGIPMETTVKLKKCEHADDANCNHTPGKVPYRETVGSLTYLVTGTRPDLMFAVCQLSRFVKHTTLAR</sequence>
<evidence type="ECO:0000256" key="4">
    <source>
        <dbReference type="PROSITE-ProRule" id="PRU00047"/>
    </source>
</evidence>
<feature type="region of interest" description="Disordered" evidence="5">
    <location>
        <begin position="99"/>
        <end position="161"/>
    </location>
</feature>
<dbReference type="GO" id="GO:0015074">
    <property type="term" value="P:DNA integration"/>
    <property type="evidence" value="ECO:0007669"/>
    <property type="project" value="InterPro"/>
</dbReference>
<feature type="compositionally biased region" description="Basic residues" evidence="5">
    <location>
        <begin position="55"/>
        <end position="65"/>
    </location>
</feature>
<feature type="compositionally biased region" description="Acidic residues" evidence="5">
    <location>
        <begin position="645"/>
        <end position="668"/>
    </location>
</feature>
<gene>
    <name evidence="8" type="ORF">PR003_g11333</name>
</gene>
<keyword evidence="4" id="KW-0862">Zinc</keyword>
<dbReference type="InterPro" id="IPR036397">
    <property type="entry name" value="RNaseH_sf"/>
</dbReference>
<feature type="compositionally biased region" description="Acidic residues" evidence="5">
    <location>
        <begin position="723"/>
        <end position="736"/>
    </location>
</feature>
<feature type="compositionally biased region" description="Acidic residues" evidence="5">
    <location>
        <begin position="750"/>
        <end position="760"/>
    </location>
</feature>
<evidence type="ECO:0000256" key="2">
    <source>
        <dbReference type="ARBA" id="ARBA00022723"/>
    </source>
</evidence>
<dbReference type="Pfam" id="PF22936">
    <property type="entry name" value="Pol_BBD"/>
    <property type="match status" value="1"/>
</dbReference>
<feature type="region of interest" description="Disordered" evidence="5">
    <location>
        <begin position="30"/>
        <end position="75"/>
    </location>
</feature>
<dbReference type="Pfam" id="PF00665">
    <property type="entry name" value="rve"/>
    <property type="match status" value="1"/>
</dbReference>
<evidence type="ECO:0000259" key="7">
    <source>
        <dbReference type="PROSITE" id="PS50994"/>
    </source>
</evidence>
<keyword evidence="9" id="KW-1185">Reference proteome</keyword>
<feature type="region of interest" description="Disordered" evidence="5">
    <location>
        <begin position="606"/>
        <end position="784"/>
    </location>
</feature>
<evidence type="ECO:0000313" key="8">
    <source>
        <dbReference type="EMBL" id="KAE9338767.1"/>
    </source>
</evidence>
<dbReference type="InterPro" id="IPR036875">
    <property type="entry name" value="Znf_CCHC_sf"/>
</dbReference>
<keyword evidence="4" id="KW-0863">Zinc-finger</keyword>
<evidence type="ECO:0000313" key="9">
    <source>
        <dbReference type="Proteomes" id="UP000434957"/>
    </source>
</evidence>
<name>A0A6A4FLS0_9STRA</name>
<dbReference type="Pfam" id="PF13976">
    <property type="entry name" value="gag_pre-integrs"/>
    <property type="match status" value="1"/>
</dbReference>
<dbReference type="PANTHER" id="PTHR42648:SF28">
    <property type="entry name" value="TRANSPOSON-ENCODED PROTEIN WITH RIBONUCLEASE H-LIKE AND RETROVIRUS ZINC FINGER-LIKE DOMAINS"/>
    <property type="match status" value="1"/>
</dbReference>
<feature type="compositionally biased region" description="Acidic residues" evidence="5">
    <location>
        <begin position="689"/>
        <end position="706"/>
    </location>
</feature>
<dbReference type="PANTHER" id="PTHR42648">
    <property type="entry name" value="TRANSPOSASE, PUTATIVE-RELATED"/>
    <property type="match status" value="1"/>
</dbReference>
<dbReference type="AlphaFoldDB" id="A0A6A4FLS0"/>
<evidence type="ECO:0000256" key="5">
    <source>
        <dbReference type="SAM" id="MobiDB-lite"/>
    </source>
</evidence>
<dbReference type="GO" id="GO:0003676">
    <property type="term" value="F:nucleic acid binding"/>
    <property type="evidence" value="ECO:0007669"/>
    <property type="project" value="InterPro"/>
</dbReference>
<dbReference type="InterPro" id="IPR054722">
    <property type="entry name" value="PolX-like_BBD"/>
</dbReference>
<keyword evidence="1" id="KW-0645">Protease</keyword>
<feature type="region of interest" description="Disordered" evidence="5">
    <location>
        <begin position="832"/>
        <end position="864"/>
    </location>
</feature>
<keyword evidence="2" id="KW-0479">Metal-binding</keyword>
<feature type="compositionally biased region" description="Polar residues" evidence="5">
    <location>
        <begin position="66"/>
        <end position="75"/>
    </location>
</feature>
<evidence type="ECO:0008006" key="10">
    <source>
        <dbReference type="Google" id="ProtNLM"/>
    </source>
</evidence>
<organism evidence="8 9">
    <name type="scientific">Phytophthora rubi</name>
    <dbReference type="NCBI Taxonomy" id="129364"/>
    <lineage>
        <taxon>Eukaryota</taxon>
        <taxon>Sar</taxon>
        <taxon>Stramenopiles</taxon>
        <taxon>Oomycota</taxon>
        <taxon>Peronosporomycetes</taxon>
        <taxon>Peronosporales</taxon>
        <taxon>Peronosporaceae</taxon>
        <taxon>Phytophthora</taxon>
    </lineage>
</organism>
<keyword evidence="3" id="KW-0378">Hydrolase</keyword>
<evidence type="ECO:0000256" key="1">
    <source>
        <dbReference type="ARBA" id="ARBA00022670"/>
    </source>
</evidence>
<evidence type="ECO:0000259" key="6">
    <source>
        <dbReference type="PROSITE" id="PS50158"/>
    </source>
</evidence>
<dbReference type="Proteomes" id="UP000434957">
    <property type="component" value="Unassembled WGS sequence"/>
</dbReference>
<dbReference type="PROSITE" id="PS50994">
    <property type="entry name" value="INTEGRASE"/>
    <property type="match status" value="1"/>
</dbReference>
<dbReference type="InterPro" id="IPR025724">
    <property type="entry name" value="GAG-pre-integrase_dom"/>
</dbReference>
<feature type="compositionally biased region" description="Acidic residues" evidence="5">
    <location>
        <begin position="608"/>
        <end position="624"/>
    </location>
</feature>
<dbReference type="Pfam" id="PF25597">
    <property type="entry name" value="SH3_retrovirus"/>
    <property type="match status" value="1"/>
</dbReference>
<dbReference type="PROSITE" id="PS50158">
    <property type="entry name" value="ZF_CCHC"/>
    <property type="match status" value="1"/>
</dbReference>
<comment type="caution">
    <text evidence="8">The sequence shown here is derived from an EMBL/GenBank/DDBJ whole genome shotgun (WGS) entry which is preliminary data.</text>
</comment>
<accession>A0A6A4FLS0</accession>
<proteinExistence type="predicted"/>
<dbReference type="InterPro" id="IPR001584">
    <property type="entry name" value="Integrase_cat-core"/>
</dbReference>
<dbReference type="SUPFAM" id="SSF57756">
    <property type="entry name" value="Retrovirus zinc finger-like domains"/>
    <property type="match status" value="1"/>
</dbReference>
<dbReference type="InterPro" id="IPR057670">
    <property type="entry name" value="SH3_retrovirus"/>
</dbReference>
<dbReference type="GO" id="GO:0006508">
    <property type="term" value="P:proteolysis"/>
    <property type="evidence" value="ECO:0007669"/>
    <property type="project" value="UniProtKB-KW"/>
</dbReference>
<dbReference type="InterPro" id="IPR001878">
    <property type="entry name" value="Znf_CCHC"/>
</dbReference>
<dbReference type="InterPro" id="IPR012337">
    <property type="entry name" value="RNaseH-like_sf"/>
</dbReference>
<protein>
    <recommendedName>
        <fullName evidence="10">Integrase catalytic domain-containing protein</fullName>
    </recommendedName>
</protein>
<dbReference type="SUPFAM" id="SSF53098">
    <property type="entry name" value="Ribonuclease H-like"/>
    <property type="match status" value="1"/>
</dbReference>
<feature type="compositionally biased region" description="Basic and acidic residues" evidence="5">
    <location>
        <begin position="851"/>
        <end position="864"/>
    </location>
</feature>
<dbReference type="InterPro" id="IPR039537">
    <property type="entry name" value="Retrotran_Ty1/copia-like"/>
</dbReference>
<feature type="compositionally biased region" description="Basic and acidic residues" evidence="5">
    <location>
        <begin position="134"/>
        <end position="149"/>
    </location>
</feature>
<dbReference type="GO" id="GO:0008270">
    <property type="term" value="F:zinc ion binding"/>
    <property type="evidence" value="ECO:0007669"/>
    <property type="project" value="UniProtKB-KW"/>
</dbReference>
<evidence type="ECO:0000256" key="3">
    <source>
        <dbReference type="ARBA" id="ARBA00022801"/>
    </source>
</evidence>
<dbReference type="EMBL" id="QXFT01000650">
    <property type="protein sequence ID" value="KAE9338767.1"/>
    <property type="molecule type" value="Genomic_DNA"/>
</dbReference>
<dbReference type="GO" id="GO:0008233">
    <property type="term" value="F:peptidase activity"/>
    <property type="evidence" value="ECO:0007669"/>
    <property type="project" value="UniProtKB-KW"/>
</dbReference>
<dbReference type="Pfam" id="PF07727">
    <property type="entry name" value="RVT_2"/>
    <property type="match status" value="1"/>
</dbReference>
<feature type="domain" description="Integrase catalytic" evidence="7">
    <location>
        <begin position="380"/>
        <end position="543"/>
    </location>
</feature>